<feature type="chain" id="PRO_5020666875" evidence="1">
    <location>
        <begin position="30"/>
        <end position="316"/>
    </location>
</feature>
<dbReference type="Gene3D" id="2.120.10.30">
    <property type="entry name" value="TolB, C-terminal domain"/>
    <property type="match status" value="1"/>
</dbReference>
<dbReference type="SUPFAM" id="SSF63829">
    <property type="entry name" value="Calcium-dependent phosphotriesterase"/>
    <property type="match status" value="1"/>
</dbReference>
<organism evidence="2 3">
    <name type="scientific">Agromyces ramosus</name>
    <dbReference type="NCBI Taxonomy" id="33879"/>
    <lineage>
        <taxon>Bacteria</taxon>
        <taxon>Bacillati</taxon>
        <taxon>Actinomycetota</taxon>
        <taxon>Actinomycetes</taxon>
        <taxon>Micrococcales</taxon>
        <taxon>Microbacteriaceae</taxon>
        <taxon>Agromyces</taxon>
    </lineage>
</organism>
<dbReference type="RefSeq" id="WP_130352891.1">
    <property type="nucleotide sequence ID" value="NZ_SGWY01000002.1"/>
</dbReference>
<reference evidence="2 3" key="1">
    <citation type="submission" date="2019-02" db="EMBL/GenBank/DDBJ databases">
        <title>Genomic Encyclopedia of Type Strains, Phase IV (KMG-IV): sequencing the most valuable type-strain genomes for metagenomic binning, comparative biology and taxonomic classification.</title>
        <authorList>
            <person name="Goeker M."/>
        </authorList>
    </citation>
    <scope>NUCLEOTIDE SEQUENCE [LARGE SCALE GENOMIC DNA]</scope>
    <source>
        <strain evidence="2 3">DSM 43045</strain>
    </source>
</reference>
<dbReference type="InterPro" id="IPR011042">
    <property type="entry name" value="6-blade_b-propeller_TolB-like"/>
</dbReference>
<dbReference type="AlphaFoldDB" id="A0A4Q7MGL6"/>
<comment type="caution">
    <text evidence="2">The sequence shown here is derived from an EMBL/GenBank/DDBJ whole genome shotgun (WGS) entry which is preliminary data.</text>
</comment>
<evidence type="ECO:0000313" key="3">
    <source>
        <dbReference type="Proteomes" id="UP000293289"/>
    </source>
</evidence>
<dbReference type="EMBL" id="SGWY01000002">
    <property type="protein sequence ID" value="RZS66288.1"/>
    <property type="molecule type" value="Genomic_DNA"/>
</dbReference>
<evidence type="ECO:0000313" key="2">
    <source>
        <dbReference type="EMBL" id="RZS66288.1"/>
    </source>
</evidence>
<accession>A0A4Q7MGL6</accession>
<dbReference type="InterPro" id="IPR051200">
    <property type="entry name" value="Host-pathogen_enzymatic-act"/>
</dbReference>
<keyword evidence="1" id="KW-0732">Signal</keyword>
<dbReference type="Proteomes" id="UP000293289">
    <property type="component" value="Unassembled WGS sequence"/>
</dbReference>
<dbReference type="PANTHER" id="PTHR47197:SF3">
    <property type="entry name" value="DIHYDRO-HEME D1 DEHYDROGENASE"/>
    <property type="match status" value="1"/>
</dbReference>
<dbReference type="OrthoDB" id="504981at2"/>
<protein>
    <submittedName>
        <fullName evidence="2">Sugar lactone lactonase YvrE</fullName>
    </submittedName>
</protein>
<name>A0A4Q7MGL6_9MICO</name>
<dbReference type="PANTHER" id="PTHR47197">
    <property type="entry name" value="PROTEIN NIRF"/>
    <property type="match status" value="1"/>
</dbReference>
<feature type="signal peptide" evidence="1">
    <location>
        <begin position="1"/>
        <end position="29"/>
    </location>
</feature>
<proteinExistence type="predicted"/>
<evidence type="ECO:0000256" key="1">
    <source>
        <dbReference type="SAM" id="SignalP"/>
    </source>
</evidence>
<sequence length="316" mass="32273">MSGRIVARTFAAAALTGLLAVSAAGAAHAAGSPPGGGAVEDLIELPDGFRPEGIAIGPGGTAYVGSLADGDVYVVDLRTGAEITTLDGPGTPSVGLKIDDRGRLFIAGGPTGSARVVDADTGDVLETYPLTSGPAFINDVVLTRDGAWFTNSFAAELYFVPVSPSGELADASDVVTLPLTGDWVQQQGFNANGIAETPDRQALLVIQSATATLFRVDPATGEATAVDLGGFPVTAGDGLLVVGNTLYVVQNQLNTVAVIRLAADGTSGTLVDQLTDPAFDVPTTVARFGNSLFLPNARFGTPPTPDTEYDVVRIDR</sequence>
<gene>
    <name evidence="2" type="ORF">EV187_2009</name>
</gene>
<keyword evidence="3" id="KW-1185">Reference proteome</keyword>